<dbReference type="PANTHER" id="PTHR35273:SF2">
    <property type="entry name" value="ALPHA-GALACTOSIDASE"/>
    <property type="match status" value="1"/>
</dbReference>
<feature type="domain" description="Glycoside-hydrolase family GH114 TIM-barrel" evidence="3">
    <location>
        <begin position="6"/>
        <end position="247"/>
    </location>
</feature>
<dbReference type="AlphaFoldDB" id="A0A6G1HU52"/>
<dbReference type="InterPro" id="IPR004352">
    <property type="entry name" value="GH114_TIM-barrel"/>
</dbReference>
<proteinExistence type="predicted"/>
<dbReference type="Proteomes" id="UP000799640">
    <property type="component" value="Unassembled WGS sequence"/>
</dbReference>
<feature type="non-terminal residue" evidence="4">
    <location>
        <position position="258"/>
    </location>
</feature>
<dbReference type="Pfam" id="PF03537">
    <property type="entry name" value="Glyco_hydro_114"/>
    <property type="match status" value="1"/>
</dbReference>
<name>A0A6G1HU52_9PEZI</name>
<protein>
    <recommendedName>
        <fullName evidence="2">alpha-galactosidase</fullName>
        <ecNumber evidence="2">3.2.1.22</ecNumber>
    </recommendedName>
</protein>
<feature type="non-terminal residue" evidence="4">
    <location>
        <position position="1"/>
    </location>
</feature>
<accession>A0A6G1HU52</accession>
<dbReference type="SUPFAM" id="SSF51445">
    <property type="entry name" value="(Trans)glycosidases"/>
    <property type="match status" value="1"/>
</dbReference>
<dbReference type="EC" id="3.2.1.22" evidence="2"/>
<dbReference type="PANTHER" id="PTHR35273">
    <property type="entry name" value="ALPHA-1,4 POLYGALACTOSAMINIDASE, PUTATIVE (AFU_ORTHOLOGUE AFUA_3G07890)-RELATED"/>
    <property type="match status" value="1"/>
</dbReference>
<dbReference type="GO" id="GO:0004557">
    <property type="term" value="F:alpha-galactosidase activity"/>
    <property type="evidence" value="ECO:0007669"/>
    <property type="project" value="UniProtKB-EC"/>
</dbReference>
<dbReference type="Gene3D" id="3.20.20.70">
    <property type="entry name" value="Aldolase class I"/>
    <property type="match status" value="1"/>
</dbReference>
<gene>
    <name evidence="4" type="ORF">EJ06DRAFT_463775</name>
</gene>
<dbReference type="OrthoDB" id="2108802at2759"/>
<sequence>PRIGPTFQIILSGVPDLKPDATRMVPEADIYDVDLFRTEKRTIETMKRLNKTVVCYFSGGTYEPNRPDSKEFATVDKGNRLAQWPNEKWLRLPSRSVRRIIENRIKLAREKGCDAVDPDNIDGYGAAGGGVGLTKRDSINFVQFLSKTAANYNLALGLKNGLEILPDVKHLVHFAVNEECVKNNECGIYESFTAKDNKPVFHIEYPVNKPQTLPDTTRKRWCADKDSRKLQMRNFQTVIKLKNLDGWVLYCDGSHATT</sequence>
<comment type="catalytic activity">
    <reaction evidence="1">
        <text>Hydrolysis of terminal, non-reducing alpha-D-galactose residues in alpha-D-galactosides, including galactose oligosaccharides, galactomannans and galactolipids.</text>
        <dbReference type="EC" id="3.2.1.22"/>
    </reaction>
</comment>
<dbReference type="InterPro" id="IPR013785">
    <property type="entry name" value="Aldolase_TIM"/>
</dbReference>
<organism evidence="4 5">
    <name type="scientific">Trichodelitschia bisporula</name>
    <dbReference type="NCBI Taxonomy" id="703511"/>
    <lineage>
        <taxon>Eukaryota</taxon>
        <taxon>Fungi</taxon>
        <taxon>Dikarya</taxon>
        <taxon>Ascomycota</taxon>
        <taxon>Pezizomycotina</taxon>
        <taxon>Dothideomycetes</taxon>
        <taxon>Dothideomycetes incertae sedis</taxon>
        <taxon>Phaeotrichales</taxon>
        <taxon>Phaeotrichaceae</taxon>
        <taxon>Trichodelitschia</taxon>
    </lineage>
</organism>
<reference evidence="4" key="1">
    <citation type="journal article" date="2020" name="Stud. Mycol.">
        <title>101 Dothideomycetes genomes: a test case for predicting lifestyles and emergence of pathogens.</title>
        <authorList>
            <person name="Haridas S."/>
            <person name="Albert R."/>
            <person name="Binder M."/>
            <person name="Bloem J."/>
            <person name="Labutti K."/>
            <person name="Salamov A."/>
            <person name="Andreopoulos B."/>
            <person name="Baker S."/>
            <person name="Barry K."/>
            <person name="Bills G."/>
            <person name="Bluhm B."/>
            <person name="Cannon C."/>
            <person name="Castanera R."/>
            <person name="Culley D."/>
            <person name="Daum C."/>
            <person name="Ezra D."/>
            <person name="Gonzalez J."/>
            <person name="Henrissat B."/>
            <person name="Kuo A."/>
            <person name="Liang C."/>
            <person name="Lipzen A."/>
            <person name="Lutzoni F."/>
            <person name="Magnuson J."/>
            <person name="Mondo S."/>
            <person name="Nolan M."/>
            <person name="Ohm R."/>
            <person name="Pangilinan J."/>
            <person name="Park H.-J."/>
            <person name="Ramirez L."/>
            <person name="Alfaro M."/>
            <person name="Sun H."/>
            <person name="Tritt A."/>
            <person name="Yoshinaga Y."/>
            <person name="Zwiers L.-H."/>
            <person name="Turgeon B."/>
            <person name="Goodwin S."/>
            <person name="Spatafora J."/>
            <person name="Crous P."/>
            <person name="Grigoriev I."/>
        </authorList>
    </citation>
    <scope>NUCLEOTIDE SEQUENCE</scope>
    <source>
        <strain evidence="4">CBS 262.69</strain>
    </source>
</reference>
<dbReference type="EMBL" id="ML996697">
    <property type="protein sequence ID" value="KAF2399396.1"/>
    <property type="molecule type" value="Genomic_DNA"/>
</dbReference>
<evidence type="ECO:0000256" key="1">
    <source>
        <dbReference type="ARBA" id="ARBA00001255"/>
    </source>
</evidence>
<evidence type="ECO:0000313" key="4">
    <source>
        <dbReference type="EMBL" id="KAF2399396.1"/>
    </source>
</evidence>
<dbReference type="InterPro" id="IPR017853">
    <property type="entry name" value="GH"/>
</dbReference>
<evidence type="ECO:0000259" key="3">
    <source>
        <dbReference type="Pfam" id="PF03537"/>
    </source>
</evidence>
<evidence type="ECO:0000313" key="5">
    <source>
        <dbReference type="Proteomes" id="UP000799640"/>
    </source>
</evidence>
<keyword evidence="5" id="KW-1185">Reference proteome</keyword>
<evidence type="ECO:0000256" key="2">
    <source>
        <dbReference type="ARBA" id="ARBA00012755"/>
    </source>
</evidence>